<dbReference type="AlphaFoldDB" id="A0A4Y8QAK9"/>
<keyword evidence="2" id="KW-1185">Reference proteome</keyword>
<evidence type="ECO:0008006" key="3">
    <source>
        <dbReference type="Google" id="ProtNLM"/>
    </source>
</evidence>
<comment type="caution">
    <text evidence="1">The sequence shown here is derived from an EMBL/GenBank/DDBJ whole genome shotgun (WGS) entry which is preliminary data.</text>
</comment>
<proteinExistence type="predicted"/>
<gene>
    <name evidence="1" type="ORF">B5M42_02155</name>
</gene>
<evidence type="ECO:0000313" key="1">
    <source>
        <dbReference type="EMBL" id="TFE91451.1"/>
    </source>
</evidence>
<dbReference type="OrthoDB" id="2626374at2"/>
<organism evidence="1 2">
    <name type="scientific">Paenibacillus athensensis</name>
    <dbReference type="NCBI Taxonomy" id="1967502"/>
    <lineage>
        <taxon>Bacteria</taxon>
        <taxon>Bacillati</taxon>
        <taxon>Bacillota</taxon>
        <taxon>Bacilli</taxon>
        <taxon>Bacillales</taxon>
        <taxon>Paenibacillaceae</taxon>
        <taxon>Paenibacillus</taxon>
    </lineage>
</organism>
<accession>A0A4Y8QAK9</accession>
<dbReference type="Proteomes" id="UP000298246">
    <property type="component" value="Unassembled WGS sequence"/>
</dbReference>
<name>A0A4Y8QAK9_9BACL</name>
<dbReference type="EMBL" id="MYFO01000002">
    <property type="protein sequence ID" value="TFE91451.1"/>
    <property type="molecule type" value="Genomic_DNA"/>
</dbReference>
<evidence type="ECO:0000313" key="2">
    <source>
        <dbReference type="Proteomes" id="UP000298246"/>
    </source>
</evidence>
<protein>
    <recommendedName>
        <fullName evidence="3">Transposase</fullName>
    </recommendedName>
</protein>
<reference evidence="1 2" key="1">
    <citation type="submission" date="2017-03" db="EMBL/GenBank/DDBJ databases">
        <title>Isolation of Levoglucosan Utilizing Bacteria.</title>
        <authorList>
            <person name="Arya A.S."/>
        </authorList>
    </citation>
    <scope>NUCLEOTIDE SEQUENCE [LARGE SCALE GENOMIC DNA]</scope>
    <source>
        <strain evidence="1 2">MEC069</strain>
    </source>
</reference>
<sequence>MTTLEFLSQDVEARRQYEMRQKALHDEASMLAGAREEGEHNKAKEIALKLLNKGMDVAMTAEVSGLSVEEVNQLRHTLN</sequence>